<evidence type="ECO:0000259" key="8">
    <source>
        <dbReference type="PROSITE" id="PS50850"/>
    </source>
</evidence>
<dbReference type="NCBIfam" id="TIGR00879">
    <property type="entry name" value="SP"/>
    <property type="match status" value="1"/>
</dbReference>
<feature type="transmembrane region" description="Helical" evidence="7">
    <location>
        <begin position="188"/>
        <end position="209"/>
    </location>
</feature>
<comment type="caution">
    <text evidence="9">The sequence shown here is derived from an EMBL/GenBank/DDBJ whole genome shotgun (WGS) entry which is preliminary data.</text>
</comment>
<keyword evidence="4 7" id="KW-1133">Transmembrane helix</keyword>
<evidence type="ECO:0000256" key="4">
    <source>
        <dbReference type="ARBA" id="ARBA00022989"/>
    </source>
</evidence>
<evidence type="ECO:0000256" key="6">
    <source>
        <dbReference type="RuleBase" id="RU003346"/>
    </source>
</evidence>
<dbReference type="PRINTS" id="PR00171">
    <property type="entry name" value="SUGRTRNSPORT"/>
</dbReference>
<keyword evidence="3 7" id="KW-0812">Transmembrane</keyword>
<gene>
    <name evidence="9" type="ORF">ODALV1_LOCUS21380</name>
</gene>
<dbReference type="Proteomes" id="UP001642540">
    <property type="component" value="Unassembled WGS sequence"/>
</dbReference>
<dbReference type="InterPro" id="IPR045263">
    <property type="entry name" value="GLUT"/>
</dbReference>
<dbReference type="PANTHER" id="PTHR23503">
    <property type="entry name" value="SOLUTE CARRIER FAMILY 2"/>
    <property type="match status" value="1"/>
</dbReference>
<feature type="transmembrane region" description="Helical" evidence="7">
    <location>
        <begin position="96"/>
        <end position="114"/>
    </location>
</feature>
<comment type="similarity">
    <text evidence="6">Belongs to the major facilitator superfamily. Sugar transporter (TC 2.A.1.1) family.</text>
</comment>
<dbReference type="Gene3D" id="1.20.1250.20">
    <property type="entry name" value="MFS general substrate transporter like domains"/>
    <property type="match status" value="1"/>
</dbReference>
<evidence type="ECO:0000256" key="1">
    <source>
        <dbReference type="ARBA" id="ARBA00004141"/>
    </source>
</evidence>
<comment type="subcellular location">
    <subcellularLocation>
        <location evidence="1">Membrane</location>
        <topology evidence="1">Multi-pass membrane protein</topology>
    </subcellularLocation>
</comment>
<dbReference type="InterPro" id="IPR020846">
    <property type="entry name" value="MFS_dom"/>
</dbReference>
<feature type="transmembrane region" description="Helical" evidence="7">
    <location>
        <begin position="368"/>
        <end position="395"/>
    </location>
</feature>
<organism evidence="9 10">
    <name type="scientific">Orchesella dallaii</name>
    <dbReference type="NCBI Taxonomy" id="48710"/>
    <lineage>
        <taxon>Eukaryota</taxon>
        <taxon>Metazoa</taxon>
        <taxon>Ecdysozoa</taxon>
        <taxon>Arthropoda</taxon>
        <taxon>Hexapoda</taxon>
        <taxon>Collembola</taxon>
        <taxon>Entomobryomorpha</taxon>
        <taxon>Entomobryoidea</taxon>
        <taxon>Orchesellidae</taxon>
        <taxon>Orchesellinae</taxon>
        <taxon>Orchesella</taxon>
    </lineage>
</organism>
<keyword evidence="2 6" id="KW-0813">Transport</keyword>
<sequence>MVVKRVPGLNGRLALAIAAAAFGSAFQHGYNTGVLNAPQTLICKFINETAYERYGSYMDETQLTMIWSWIVSIYCAGGIFGAMMTGIVADRLGRKLGLLCNNITILIGVILIGFAKPCGYYEMLIVGRFFVGINSGLNAGLTPMYLAEISPSHLRGAIGTVYQLVVTISILISQILGLESLLGTESMWPWLLSCTIIPAIFQVCTLPICPESPKFTLLNKGKEIEAQRALTWFRGTIEVHEELDEMRAEYEQMKAVPKPSLKEMFTLDALRMPLIISCMMMVAQQLSGINAVIFFSTKIFQSAGLDDNTSQLATLGMGAMNVVMTLVSLVIVEKAGRKTLLLFGFTGMFVDVFLLFLCILFKDSASWISYFSIILVVMFVVMFASGPGSIPWFLVSELFNSGARPMATSIAVAVNWTSNFIVGWSFLPLQVLLGPYVFIIFTVLLGLFVLFIWFKVPETKNKTAEEIAAMFRQRSYTQG</sequence>
<keyword evidence="10" id="KW-1185">Reference proteome</keyword>
<dbReference type="SUPFAM" id="SSF103473">
    <property type="entry name" value="MFS general substrate transporter"/>
    <property type="match status" value="1"/>
</dbReference>
<dbReference type="InterPro" id="IPR005829">
    <property type="entry name" value="Sugar_transporter_CS"/>
</dbReference>
<dbReference type="EMBL" id="CAXLJM020000072">
    <property type="protein sequence ID" value="CAL8126398.1"/>
    <property type="molecule type" value="Genomic_DNA"/>
</dbReference>
<feature type="transmembrane region" description="Helical" evidence="7">
    <location>
        <begin position="433"/>
        <end position="454"/>
    </location>
</feature>
<dbReference type="InterPro" id="IPR005828">
    <property type="entry name" value="MFS_sugar_transport-like"/>
</dbReference>
<proteinExistence type="inferred from homology"/>
<feature type="transmembrane region" description="Helical" evidence="7">
    <location>
        <begin position="66"/>
        <end position="89"/>
    </location>
</feature>
<feature type="transmembrane region" description="Helical" evidence="7">
    <location>
        <begin position="312"/>
        <end position="332"/>
    </location>
</feature>
<evidence type="ECO:0000256" key="2">
    <source>
        <dbReference type="ARBA" id="ARBA00022448"/>
    </source>
</evidence>
<evidence type="ECO:0000256" key="5">
    <source>
        <dbReference type="ARBA" id="ARBA00023136"/>
    </source>
</evidence>
<dbReference type="PANTHER" id="PTHR23503:SF8">
    <property type="entry name" value="FACILITATED GLUCOSE TRANSPORTER PROTEIN 1"/>
    <property type="match status" value="1"/>
</dbReference>
<feature type="transmembrane region" description="Helical" evidence="7">
    <location>
        <begin position="274"/>
        <end position="300"/>
    </location>
</feature>
<feature type="transmembrane region" description="Helical" evidence="7">
    <location>
        <begin position="120"/>
        <end position="141"/>
    </location>
</feature>
<dbReference type="InterPro" id="IPR003663">
    <property type="entry name" value="Sugar/inositol_transpt"/>
</dbReference>
<evidence type="ECO:0000256" key="3">
    <source>
        <dbReference type="ARBA" id="ARBA00022692"/>
    </source>
</evidence>
<evidence type="ECO:0000313" key="10">
    <source>
        <dbReference type="Proteomes" id="UP001642540"/>
    </source>
</evidence>
<evidence type="ECO:0000256" key="7">
    <source>
        <dbReference type="SAM" id="Phobius"/>
    </source>
</evidence>
<feature type="domain" description="Major facilitator superfamily (MFS) profile" evidence="8">
    <location>
        <begin position="17"/>
        <end position="460"/>
    </location>
</feature>
<accession>A0ABP1RGA1</accession>
<reference evidence="9 10" key="1">
    <citation type="submission" date="2024-08" db="EMBL/GenBank/DDBJ databases">
        <authorList>
            <person name="Cucini C."/>
            <person name="Frati F."/>
        </authorList>
    </citation>
    <scope>NUCLEOTIDE SEQUENCE [LARGE SCALE GENOMIC DNA]</scope>
</reference>
<feature type="transmembrane region" description="Helical" evidence="7">
    <location>
        <begin position="407"/>
        <end position="427"/>
    </location>
</feature>
<dbReference type="PROSITE" id="PS50850">
    <property type="entry name" value="MFS"/>
    <property type="match status" value="1"/>
</dbReference>
<dbReference type="Pfam" id="PF00083">
    <property type="entry name" value="Sugar_tr"/>
    <property type="match status" value="1"/>
</dbReference>
<evidence type="ECO:0000313" key="9">
    <source>
        <dbReference type="EMBL" id="CAL8126398.1"/>
    </source>
</evidence>
<dbReference type="PROSITE" id="PS00216">
    <property type="entry name" value="SUGAR_TRANSPORT_1"/>
    <property type="match status" value="1"/>
</dbReference>
<name>A0ABP1RGA1_9HEXA</name>
<keyword evidence="5 7" id="KW-0472">Membrane</keyword>
<dbReference type="PROSITE" id="PS00217">
    <property type="entry name" value="SUGAR_TRANSPORT_2"/>
    <property type="match status" value="1"/>
</dbReference>
<feature type="transmembrane region" description="Helical" evidence="7">
    <location>
        <begin position="339"/>
        <end position="362"/>
    </location>
</feature>
<feature type="transmembrane region" description="Helical" evidence="7">
    <location>
        <begin position="153"/>
        <end position="176"/>
    </location>
</feature>
<protein>
    <recommendedName>
        <fullName evidence="8">Major facilitator superfamily (MFS) profile domain-containing protein</fullName>
    </recommendedName>
</protein>
<dbReference type="InterPro" id="IPR036259">
    <property type="entry name" value="MFS_trans_sf"/>
</dbReference>